<keyword evidence="3" id="KW-1185">Reference proteome</keyword>
<dbReference type="EMBL" id="CP075870">
    <property type="protein sequence ID" value="QYT06213.1"/>
    <property type="molecule type" value="Genomic_DNA"/>
</dbReference>
<sequence length="686" mass="76984">MPSHISVEPTPLNSTPLNSTPLNSAGTKRTRSGSSSTGGPIKKIKKSWYAKFSHNSQSSASVANFPATGSTASSALRPDALPKENNPGAGRLVPGSTQVNAPDQQLVHQHHMHARAPDEFPGATHLDGSRVYVFPRANWCIPEDYRKRYLVVKDIFQRNLEEIDLTILKHPAKTDYKLRMCGTSIDKATPSILIYHPQDDKSTGQRILRHLHRPQVRKQYNSSKMAVSFEIYWYSGPAWKYLGRPIDGLRIRMESSYIAGALLLDDDYYRISTITCGIRFPNVDDTIFLLSTAHAFEEDDSSGAYDEDEESVEPNGGEDGDGDIYRFGDVEYDMAEIRDIYEWDKENQPPQATGQQQDRPRYTQDLYSDIVWDSGDRAPVSPRRVWGRSREAEWNDSLNLDWSLIEIKKSDQWKAERPRLALPDIPGSGYQERRVEVMTSRGALSGTICSIPSFIANSNKLSKLCKVWTVTLLDPSEISVGDSGALVIDCLTSKLYGYIIGINHFQELYVIPLQSVLEQITEMIPASYGNPEIFMMLDQRRTPRPPPKTSKVRGLTRYLHQYWPERDLYNMSSLNFEPRWLGDDSYDSESSSSSHYVDCPTSPTPNYASEADTQHYSVPTSFGSYNGVTQSSATQFSSFQILNDSIDEKIENSKSPSPEPDDDSPPSSYQTAEEGSNSAPSSQETI</sequence>
<feature type="region of interest" description="Disordered" evidence="1">
    <location>
        <begin position="59"/>
        <end position="97"/>
    </location>
</feature>
<protein>
    <submittedName>
        <fullName evidence="2">Uncharacterized protein</fullName>
    </submittedName>
</protein>
<dbReference type="AlphaFoldDB" id="A0A8G0LSK9"/>
<accession>A0A8G0LSK9</accession>
<feature type="compositionally biased region" description="Polar residues" evidence="1">
    <location>
        <begin position="59"/>
        <end position="74"/>
    </location>
</feature>
<feature type="region of interest" description="Disordered" evidence="1">
    <location>
        <begin position="1"/>
        <end position="41"/>
    </location>
</feature>
<reference evidence="2 3" key="1">
    <citation type="journal article" date="2021" name="BMC Genomics">
        <title>Telomere-to-telomere genome assembly of asparaginase-producing Trichoderma simmonsii.</title>
        <authorList>
            <person name="Chung D."/>
            <person name="Kwon Y.M."/>
            <person name="Yang Y."/>
        </authorList>
    </citation>
    <scope>NUCLEOTIDE SEQUENCE [LARGE SCALE GENOMIC DNA]</scope>
    <source>
        <strain evidence="2 3">GH-Sj1</strain>
    </source>
</reference>
<feature type="compositionally biased region" description="Acidic residues" evidence="1">
    <location>
        <begin position="299"/>
        <end position="322"/>
    </location>
</feature>
<evidence type="ECO:0000256" key="1">
    <source>
        <dbReference type="SAM" id="MobiDB-lite"/>
    </source>
</evidence>
<evidence type="ECO:0000313" key="2">
    <source>
        <dbReference type="EMBL" id="QYT06213.1"/>
    </source>
</evidence>
<feature type="compositionally biased region" description="Polar residues" evidence="1">
    <location>
        <begin position="11"/>
        <end position="25"/>
    </location>
</feature>
<feature type="region of interest" description="Disordered" evidence="1">
    <location>
        <begin position="639"/>
        <end position="686"/>
    </location>
</feature>
<evidence type="ECO:0000313" key="3">
    <source>
        <dbReference type="Proteomes" id="UP000826661"/>
    </source>
</evidence>
<dbReference type="Proteomes" id="UP000826661">
    <property type="component" value="Chromosome VII"/>
</dbReference>
<feature type="region of interest" description="Disordered" evidence="1">
    <location>
        <begin position="584"/>
        <end position="611"/>
    </location>
</feature>
<gene>
    <name evidence="2" type="ORF">H0G86_013075</name>
</gene>
<name>A0A8G0LSK9_9HYPO</name>
<feature type="compositionally biased region" description="Polar residues" evidence="1">
    <location>
        <begin position="669"/>
        <end position="686"/>
    </location>
</feature>
<feature type="region of interest" description="Disordered" evidence="1">
    <location>
        <begin position="299"/>
        <end position="323"/>
    </location>
</feature>
<proteinExistence type="predicted"/>
<organism evidence="2 3">
    <name type="scientific">Trichoderma simmonsii</name>
    <dbReference type="NCBI Taxonomy" id="1491479"/>
    <lineage>
        <taxon>Eukaryota</taxon>
        <taxon>Fungi</taxon>
        <taxon>Dikarya</taxon>
        <taxon>Ascomycota</taxon>
        <taxon>Pezizomycotina</taxon>
        <taxon>Sordariomycetes</taxon>
        <taxon>Hypocreomycetidae</taxon>
        <taxon>Hypocreales</taxon>
        <taxon>Hypocreaceae</taxon>
        <taxon>Trichoderma</taxon>
    </lineage>
</organism>